<comment type="caution">
    <text evidence="1">The sequence shown here is derived from an EMBL/GenBank/DDBJ whole genome shotgun (WGS) entry which is preliminary data.</text>
</comment>
<proteinExistence type="predicted"/>
<dbReference type="EMBL" id="CM047585">
    <property type="protein sequence ID" value="KAI9910157.1"/>
    <property type="molecule type" value="Genomic_DNA"/>
</dbReference>
<reference evidence="1 2" key="1">
    <citation type="journal article" date="2022" name="bioRxiv">
        <title>The genome of the oomycete Peronosclerospora sorghi, a cosmopolitan pathogen of maize and sorghum, is inflated with dispersed pseudogenes.</title>
        <authorList>
            <person name="Fletcher K."/>
            <person name="Martin F."/>
            <person name="Isakeit T."/>
            <person name="Cavanaugh K."/>
            <person name="Magill C."/>
            <person name="Michelmore R."/>
        </authorList>
    </citation>
    <scope>NUCLEOTIDE SEQUENCE [LARGE SCALE GENOMIC DNA]</scope>
    <source>
        <strain evidence="1">P6</strain>
    </source>
</reference>
<name>A0ACC0VV56_9STRA</name>
<organism evidence="1 2">
    <name type="scientific">Peronosclerospora sorghi</name>
    <dbReference type="NCBI Taxonomy" id="230839"/>
    <lineage>
        <taxon>Eukaryota</taxon>
        <taxon>Sar</taxon>
        <taxon>Stramenopiles</taxon>
        <taxon>Oomycota</taxon>
        <taxon>Peronosporomycetes</taxon>
        <taxon>Peronosporales</taxon>
        <taxon>Peronosporaceae</taxon>
        <taxon>Peronosclerospora</taxon>
    </lineage>
</organism>
<gene>
    <name evidence="1" type="ORF">PsorP6_010494</name>
</gene>
<evidence type="ECO:0000313" key="2">
    <source>
        <dbReference type="Proteomes" id="UP001163321"/>
    </source>
</evidence>
<accession>A0ACC0VV56</accession>
<keyword evidence="2" id="KW-1185">Reference proteome</keyword>
<sequence>MKLQQILLLAAAASHFVGDAAARSLKSSPRSPASGEEDPDAESMDSEDRMPLKNVLGKLKIKGKAPAGEPSLLADDELVKTHALNIKYDTNVSPYYQNYIKEHFNEINESETGEILNIENLGQKFIEFMNEHFPNGYPRMTVVNFILAAYSEEQIQVMINGAKVKTSTQYLVKLLTQEIRRGPSELG</sequence>
<protein>
    <submittedName>
        <fullName evidence="1">Uncharacterized protein</fullName>
    </submittedName>
</protein>
<evidence type="ECO:0000313" key="1">
    <source>
        <dbReference type="EMBL" id="KAI9910157.1"/>
    </source>
</evidence>
<dbReference type="Proteomes" id="UP001163321">
    <property type="component" value="Chromosome 6"/>
</dbReference>